<sequence>MASEEEEGELDVELDATDAHLTHLEKRVRMSSCMELVKFHASHSPKEVEVFLTAAKAELSEVQAKNFLFHTWLIRCYHNIRQEEAQTFGREELPLHRRRVLLRSGPERFSVTQLEVLNELLREDGALGHEVEILGSKLSEWKGQMWLALAATALCVGLMSFLSWRLLGREGINAKQRHRERRKDKGKDKKSARSAFPEQRK</sequence>
<keyword evidence="4" id="KW-1185">Reference proteome</keyword>
<organism evidence="3 4">
    <name type="scientific">Durusdinium trenchii</name>
    <dbReference type="NCBI Taxonomy" id="1381693"/>
    <lineage>
        <taxon>Eukaryota</taxon>
        <taxon>Sar</taxon>
        <taxon>Alveolata</taxon>
        <taxon>Dinophyceae</taxon>
        <taxon>Suessiales</taxon>
        <taxon>Symbiodiniaceae</taxon>
        <taxon>Durusdinium</taxon>
    </lineage>
</organism>
<keyword evidence="2" id="KW-0472">Membrane</keyword>
<comment type="caution">
    <text evidence="3">The sequence shown here is derived from an EMBL/GenBank/DDBJ whole genome shotgun (WGS) entry which is preliminary data.</text>
</comment>
<dbReference type="EMBL" id="CAXAMN010000181">
    <property type="protein sequence ID" value="CAK8986820.1"/>
    <property type="molecule type" value="Genomic_DNA"/>
</dbReference>
<feature type="region of interest" description="Disordered" evidence="1">
    <location>
        <begin position="175"/>
        <end position="201"/>
    </location>
</feature>
<dbReference type="Proteomes" id="UP001642484">
    <property type="component" value="Unassembled WGS sequence"/>
</dbReference>
<keyword evidence="2" id="KW-0812">Transmembrane</keyword>
<gene>
    <name evidence="3" type="ORF">CCMP2556_LOCUS638</name>
</gene>
<proteinExistence type="predicted"/>
<name>A0ABP0H9U2_9DINO</name>
<accession>A0ABP0H9U2</accession>
<reference evidence="3 4" key="1">
    <citation type="submission" date="2024-02" db="EMBL/GenBank/DDBJ databases">
        <authorList>
            <person name="Chen Y."/>
            <person name="Shah S."/>
            <person name="Dougan E. K."/>
            <person name="Thang M."/>
            <person name="Chan C."/>
        </authorList>
    </citation>
    <scope>NUCLEOTIDE SEQUENCE [LARGE SCALE GENOMIC DNA]</scope>
</reference>
<evidence type="ECO:0000256" key="2">
    <source>
        <dbReference type="SAM" id="Phobius"/>
    </source>
</evidence>
<evidence type="ECO:0000256" key="1">
    <source>
        <dbReference type="SAM" id="MobiDB-lite"/>
    </source>
</evidence>
<evidence type="ECO:0000313" key="4">
    <source>
        <dbReference type="Proteomes" id="UP001642484"/>
    </source>
</evidence>
<protein>
    <submittedName>
        <fullName evidence="3">Uncharacterized protein</fullName>
    </submittedName>
</protein>
<evidence type="ECO:0000313" key="3">
    <source>
        <dbReference type="EMBL" id="CAK8986820.1"/>
    </source>
</evidence>
<feature type="transmembrane region" description="Helical" evidence="2">
    <location>
        <begin position="145"/>
        <end position="167"/>
    </location>
</feature>
<keyword evidence="2" id="KW-1133">Transmembrane helix</keyword>